<dbReference type="AlphaFoldDB" id="A0A437M683"/>
<sequence length="330" mass="35896">MRWFRSGRDRQERGEPLWERDDPITQQAVAWHDALRRDDGDWDAYILWLEADPRHKEATDQIAQLHAIMDSHKDKLAQEFDIEAPRIKRPTIVRSGMVVGAPAVVVACLMWVANPWLAPRDAIYATGPGETSKIVLASDMVVELAPGSRLVVNENDPTNLELSGGEALFRVAHNPHRMLAIRLGGFVIRDIGTEFSANAAQGAIMVAVAEGDVTVARDGADTSVALSAGQRLVAQRKGNAVISNIDRAHVGAWRRGQLVYDRAPLSIVAADISRYSGRDVVVADSLKPLLFSGVLAIGDGSKLVHTLAGLMALRYSVDGNRVHIDPASGK</sequence>
<dbReference type="Proteomes" id="UP000282971">
    <property type="component" value="Unassembled WGS sequence"/>
</dbReference>
<dbReference type="EMBL" id="SACN01000001">
    <property type="protein sequence ID" value="RVT93093.1"/>
    <property type="molecule type" value="Genomic_DNA"/>
</dbReference>
<dbReference type="InterPro" id="IPR012373">
    <property type="entry name" value="Ferrdict_sens_TM"/>
</dbReference>
<comment type="caution">
    <text evidence="4">The sequence shown here is derived from an EMBL/GenBank/DDBJ whole genome shotgun (WGS) entry which is preliminary data.</text>
</comment>
<organism evidence="4 5">
    <name type="scientific">Sphingomonas crocodyli</name>
    <dbReference type="NCBI Taxonomy" id="1979270"/>
    <lineage>
        <taxon>Bacteria</taxon>
        <taxon>Pseudomonadati</taxon>
        <taxon>Pseudomonadota</taxon>
        <taxon>Alphaproteobacteria</taxon>
        <taxon>Sphingomonadales</taxon>
        <taxon>Sphingomonadaceae</taxon>
        <taxon>Sphingomonas</taxon>
    </lineage>
</organism>
<dbReference type="InterPro" id="IPR006860">
    <property type="entry name" value="FecR"/>
</dbReference>
<feature type="region of interest" description="Disordered" evidence="1">
    <location>
        <begin position="1"/>
        <end position="21"/>
    </location>
</feature>
<reference evidence="4 5" key="1">
    <citation type="submission" date="2019-01" db="EMBL/GenBank/DDBJ databases">
        <authorList>
            <person name="Chen W.-M."/>
        </authorList>
    </citation>
    <scope>NUCLEOTIDE SEQUENCE [LARGE SCALE GENOMIC DNA]</scope>
    <source>
        <strain evidence="4 5">CCP-7</strain>
    </source>
</reference>
<dbReference type="GO" id="GO:0016989">
    <property type="term" value="F:sigma factor antagonist activity"/>
    <property type="evidence" value="ECO:0007669"/>
    <property type="project" value="TreeGrafter"/>
</dbReference>
<dbReference type="Pfam" id="PF04773">
    <property type="entry name" value="FecR"/>
    <property type="match status" value="1"/>
</dbReference>
<gene>
    <name evidence="4" type="ORF">EOD43_04125</name>
</gene>
<feature type="transmembrane region" description="Helical" evidence="2">
    <location>
        <begin position="92"/>
        <end position="113"/>
    </location>
</feature>
<feature type="domain" description="FecR protein" evidence="3">
    <location>
        <begin position="124"/>
        <end position="213"/>
    </location>
</feature>
<dbReference type="Gene3D" id="3.55.50.30">
    <property type="match status" value="1"/>
</dbReference>
<protein>
    <recommendedName>
        <fullName evidence="3">FecR protein domain-containing protein</fullName>
    </recommendedName>
</protein>
<evidence type="ECO:0000313" key="4">
    <source>
        <dbReference type="EMBL" id="RVT93093.1"/>
    </source>
</evidence>
<proteinExistence type="predicted"/>
<keyword evidence="2" id="KW-0812">Transmembrane</keyword>
<evidence type="ECO:0000256" key="2">
    <source>
        <dbReference type="SAM" id="Phobius"/>
    </source>
</evidence>
<keyword evidence="2" id="KW-1133">Transmembrane helix</keyword>
<evidence type="ECO:0000259" key="3">
    <source>
        <dbReference type="Pfam" id="PF04773"/>
    </source>
</evidence>
<evidence type="ECO:0000313" key="5">
    <source>
        <dbReference type="Proteomes" id="UP000282971"/>
    </source>
</evidence>
<dbReference type="PIRSF" id="PIRSF018266">
    <property type="entry name" value="FecR"/>
    <property type="match status" value="1"/>
</dbReference>
<dbReference type="Gene3D" id="2.60.120.1440">
    <property type="match status" value="1"/>
</dbReference>
<name>A0A437M683_9SPHN</name>
<keyword evidence="5" id="KW-1185">Reference proteome</keyword>
<dbReference type="PANTHER" id="PTHR30273:SF2">
    <property type="entry name" value="PROTEIN FECR"/>
    <property type="match status" value="1"/>
</dbReference>
<dbReference type="RefSeq" id="WP_127741359.1">
    <property type="nucleotide sequence ID" value="NZ_SACN01000001.1"/>
</dbReference>
<dbReference type="PANTHER" id="PTHR30273">
    <property type="entry name" value="PERIPLASMIC SIGNAL SENSOR AND SIGMA FACTOR ACTIVATOR FECR-RELATED"/>
    <property type="match status" value="1"/>
</dbReference>
<accession>A0A437M683</accession>
<evidence type="ECO:0000256" key="1">
    <source>
        <dbReference type="SAM" id="MobiDB-lite"/>
    </source>
</evidence>
<keyword evidence="2" id="KW-0472">Membrane</keyword>
<dbReference type="OrthoDB" id="9771237at2"/>